<dbReference type="GeneID" id="110421543"/>
<dbReference type="Gene3D" id="3.40.50.1820">
    <property type="entry name" value="alpha/beta hydrolase"/>
    <property type="match status" value="1"/>
</dbReference>
<dbReference type="OrthoDB" id="7130006at2759"/>
<dbReference type="PRINTS" id="PR00412">
    <property type="entry name" value="EPOXHYDRLASE"/>
</dbReference>
<reference evidence="4" key="1">
    <citation type="submission" date="2025-08" db="UniProtKB">
        <authorList>
            <consortium name="RefSeq"/>
        </authorList>
    </citation>
    <scope>IDENTIFICATION</scope>
    <source>
        <tissue evidence="4">Leaf</tissue>
    </source>
</reference>
<keyword evidence="1" id="KW-0378">Hydrolase</keyword>
<gene>
    <name evidence="4" type="primary">LOC110421543</name>
</gene>
<dbReference type="SUPFAM" id="SSF53474">
    <property type="entry name" value="alpha/beta-Hydrolases"/>
    <property type="match status" value="1"/>
</dbReference>
<comment type="similarity">
    <text evidence="2">Belongs to the AB hydrolase superfamily. Epoxide hydrolase family.</text>
</comment>
<dbReference type="InterPro" id="IPR000639">
    <property type="entry name" value="Epox_hydrolase-like"/>
</dbReference>
<name>A0A6J1AUH2_9ROSI</name>
<dbReference type="GO" id="GO:0016787">
    <property type="term" value="F:hydrolase activity"/>
    <property type="evidence" value="ECO:0007669"/>
    <property type="project" value="UniProtKB-KW"/>
</dbReference>
<sequence length="165" mass="18977">ILQAPGEIEAEFAELGFERVLKGFLTYRNPGPLLLLKGKYFGQPDTPISLPPNWLSEEDVKYYISQYEKKGFTGGLNYYRNIDLNWELTAPWTGSQVKVPVKFIVGDQDLTYNAPGTKDYIHKGGLKRDVPFLEEVVVMEGVAHFLHEEKPDEINKHIHDFFQKF</sequence>
<evidence type="ECO:0000313" key="4">
    <source>
        <dbReference type="RefSeq" id="XP_021290817.1"/>
    </source>
</evidence>
<protein>
    <submittedName>
        <fullName evidence="4">Uncharacterized protein LOC110421543</fullName>
    </submittedName>
</protein>
<organism evidence="3 4">
    <name type="scientific">Herrania umbratica</name>
    <dbReference type="NCBI Taxonomy" id="108875"/>
    <lineage>
        <taxon>Eukaryota</taxon>
        <taxon>Viridiplantae</taxon>
        <taxon>Streptophyta</taxon>
        <taxon>Embryophyta</taxon>
        <taxon>Tracheophyta</taxon>
        <taxon>Spermatophyta</taxon>
        <taxon>Magnoliopsida</taxon>
        <taxon>eudicotyledons</taxon>
        <taxon>Gunneridae</taxon>
        <taxon>Pentapetalae</taxon>
        <taxon>rosids</taxon>
        <taxon>malvids</taxon>
        <taxon>Malvales</taxon>
        <taxon>Malvaceae</taxon>
        <taxon>Byttnerioideae</taxon>
        <taxon>Herrania</taxon>
    </lineage>
</organism>
<accession>A0A6J1AUH2</accession>
<dbReference type="RefSeq" id="XP_021290817.1">
    <property type="nucleotide sequence ID" value="XM_021435142.1"/>
</dbReference>
<feature type="non-terminal residue" evidence="4">
    <location>
        <position position="1"/>
    </location>
</feature>
<dbReference type="Proteomes" id="UP000504621">
    <property type="component" value="Unplaced"/>
</dbReference>
<dbReference type="AlphaFoldDB" id="A0A6J1AUH2"/>
<proteinExistence type="inferred from homology"/>
<evidence type="ECO:0000313" key="3">
    <source>
        <dbReference type="Proteomes" id="UP000504621"/>
    </source>
</evidence>
<dbReference type="InterPro" id="IPR029058">
    <property type="entry name" value="AB_hydrolase_fold"/>
</dbReference>
<evidence type="ECO:0000256" key="1">
    <source>
        <dbReference type="ARBA" id="ARBA00022801"/>
    </source>
</evidence>
<keyword evidence="3" id="KW-1185">Reference proteome</keyword>
<evidence type="ECO:0000256" key="2">
    <source>
        <dbReference type="ARBA" id="ARBA00038334"/>
    </source>
</evidence>
<dbReference type="PANTHER" id="PTHR43329">
    <property type="entry name" value="EPOXIDE HYDROLASE"/>
    <property type="match status" value="1"/>
</dbReference>